<dbReference type="InterPro" id="IPR010562">
    <property type="entry name" value="Haemolymph_juvenile_hormone-bd"/>
</dbReference>
<organism evidence="2 3">
    <name type="scientific">Odynerus spinipes</name>
    <dbReference type="NCBI Taxonomy" id="1348599"/>
    <lineage>
        <taxon>Eukaryota</taxon>
        <taxon>Metazoa</taxon>
        <taxon>Ecdysozoa</taxon>
        <taxon>Arthropoda</taxon>
        <taxon>Hexapoda</taxon>
        <taxon>Insecta</taxon>
        <taxon>Pterygota</taxon>
        <taxon>Neoptera</taxon>
        <taxon>Endopterygota</taxon>
        <taxon>Hymenoptera</taxon>
        <taxon>Apocrita</taxon>
        <taxon>Aculeata</taxon>
        <taxon>Vespoidea</taxon>
        <taxon>Vespidae</taxon>
        <taxon>Eumeninae</taxon>
        <taxon>Odynerus</taxon>
    </lineage>
</organism>
<dbReference type="PANTHER" id="PTHR11008">
    <property type="entry name" value="PROTEIN TAKEOUT-LIKE PROTEIN"/>
    <property type="match status" value="1"/>
</dbReference>
<dbReference type="GO" id="GO:0005615">
    <property type="term" value="C:extracellular space"/>
    <property type="evidence" value="ECO:0007669"/>
    <property type="project" value="TreeGrafter"/>
</dbReference>
<protein>
    <submittedName>
        <fullName evidence="2">Uncharacterized protein</fullName>
    </submittedName>
</protein>
<reference evidence="2" key="2">
    <citation type="journal article" date="2023" name="Commun. Biol.">
        <title>Intrasexual cuticular hydrocarbon dimorphism in a wasp sheds light on hydrocarbon biosynthesis genes in Hymenoptera.</title>
        <authorList>
            <person name="Moris V.C."/>
            <person name="Podsiadlowski L."/>
            <person name="Martin S."/>
            <person name="Oeyen J.P."/>
            <person name="Donath A."/>
            <person name="Petersen M."/>
            <person name="Wilbrandt J."/>
            <person name="Misof B."/>
            <person name="Liedtke D."/>
            <person name="Thamm M."/>
            <person name="Scheiner R."/>
            <person name="Schmitt T."/>
            <person name="Niehuis O."/>
        </authorList>
    </citation>
    <scope>NUCLEOTIDE SEQUENCE</scope>
    <source>
        <strain evidence="2">GBR_01_08_01A</strain>
    </source>
</reference>
<dbReference type="Gene3D" id="3.15.10.30">
    <property type="entry name" value="Haemolymph juvenile hormone binding protein"/>
    <property type="match status" value="2"/>
</dbReference>
<reference evidence="2" key="1">
    <citation type="submission" date="2021-08" db="EMBL/GenBank/DDBJ databases">
        <authorList>
            <person name="Misof B."/>
            <person name="Oliver O."/>
            <person name="Podsiadlowski L."/>
            <person name="Donath A."/>
            <person name="Peters R."/>
            <person name="Mayer C."/>
            <person name="Rust J."/>
            <person name="Gunkel S."/>
            <person name="Lesny P."/>
            <person name="Martin S."/>
            <person name="Oeyen J.P."/>
            <person name="Petersen M."/>
            <person name="Panagiotis P."/>
            <person name="Wilbrandt J."/>
            <person name="Tanja T."/>
        </authorList>
    </citation>
    <scope>NUCLEOTIDE SEQUENCE</scope>
    <source>
        <strain evidence="2">GBR_01_08_01A</strain>
        <tissue evidence="2">Thorax + abdomen</tissue>
    </source>
</reference>
<feature type="signal peptide" evidence="1">
    <location>
        <begin position="1"/>
        <end position="17"/>
    </location>
</feature>
<dbReference type="AlphaFoldDB" id="A0AAD9RC73"/>
<keyword evidence="3" id="KW-1185">Reference proteome</keyword>
<feature type="chain" id="PRO_5041981009" evidence="1">
    <location>
        <begin position="18"/>
        <end position="457"/>
    </location>
</feature>
<dbReference type="SMART" id="SM00700">
    <property type="entry name" value="JHBP"/>
    <property type="match status" value="2"/>
</dbReference>
<gene>
    <name evidence="2" type="ORF">KPH14_011993</name>
</gene>
<evidence type="ECO:0000313" key="3">
    <source>
        <dbReference type="Proteomes" id="UP001258017"/>
    </source>
</evidence>
<comment type="caution">
    <text evidence="2">The sequence shown here is derived from an EMBL/GenBank/DDBJ whole genome shotgun (WGS) entry which is preliminary data.</text>
</comment>
<evidence type="ECO:0000313" key="2">
    <source>
        <dbReference type="EMBL" id="KAK2577035.1"/>
    </source>
</evidence>
<dbReference type="EMBL" id="JAIFRP010004402">
    <property type="protein sequence ID" value="KAK2577035.1"/>
    <property type="molecule type" value="Genomic_DNA"/>
</dbReference>
<dbReference type="InterPro" id="IPR038606">
    <property type="entry name" value="To_sf"/>
</dbReference>
<proteinExistence type="predicted"/>
<dbReference type="Proteomes" id="UP001258017">
    <property type="component" value="Unassembled WGS sequence"/>
</dbReference>
<sequence>MKLFLLILGSFVISCNGMMYGGDTGESFLSLYTAIAVDKFREIMKTGNATLGIPVLDPFELDQYALEVKEEGLADIRGLLRNLKADGLANFTVIKADFSIIGVKVNLHLFWDTIKLFTEYSLKGTLASTLSVYGLGDVTANVRGLDVDVQLSLSVRDEKPYVRTFKSEIKLKELDLKVTGLFYDQEISKIVSTIVSDMVPQLIDDYQVELTTRVNTQEVPYITSEHKMARSIAIFAAILIFCQISAQASDLKPFLERFKLTMRTGNESLGLPVYDPYDSNEETLHVEISYVLADLLLNNLHMTGLSQYEVNKGYYSNGGLYMEMGFRWEEIVTKTAYDIDGTLLNKFPIYGKGELTGIIKGLDVTCQLDIHLGDTGLQVNNILSTVKLESLDFEATGLFNDEKRSKLLSKLISQQAPGMIEKFPTQAGKIMSEITEKKANKILGNLSVNDLLDLIKE</sequence>
<evidence type="ECO:0000256" key="1">
    <source>
        <dbReference type="SAM" id="SignalP"/>
    </source>
</evidence>
<accession>A0AAD9RC73</accession>
<dbReference type="Pfam" id="PF06585">
    <property type="entry name" value="JHBP"/>
    <property type="match status" value="2"/>
</dbReference>
<dbReference type="PANTHER" id="PTHR11008:SF29">
    <property type="entry name" value="IP17226P"/>
    <property type="match status" value="1"/>
</dbReference>
<keyword evidence="1" id="KW-0732">Signal</keyword>
<name>A0AAD9RC73_9HYME</name>
<dbReference type="PROSITE" id="PS51257">
    <property type="entry name" value="PROKAR_LIPOPROTEIN"/>
    <property type="match status" value="1"/>
</dbReference>